<proteinExistence type="predicted"/>
<name>A0ABU3Q9S0_9SPHN</name>
<dbReference type="PANTHER" id="PTHR30273:SF2">
    <property type="entry name" value="PROTEIN FECR"/>
    <property type="match status" value="1"/>
</dbReference>
<dbReference type="Gene3D" id="3.55.50.30">
    <property type="match status" value="1"/>
</dbReference>
<dbReference type="EMBL" id="JAVUPU010000007">
    <property type="protein sequence ID" value="MDT9600121.1"/>
    <property type="molecule type" value="Genomic_DNA"/>
</dbReference>
<dbReference type="Pfam" id="PF16220">
    <property type="entry name" value="DUF4880"/>
    <property type="match status" value="1"/>
</dbReference>
<evidence type="ECO:0000313" key="4">
    <source>
        <dbReference type="Proteomes" id="UP001259572"/>
    </source>
</evidence>
<dbReference type="Proteomes" id="UP001259572">
    <property type="component" value="Unassembled WGS sequence"/>
</dbReference>
<keyword evidence="4" id="KW-1185">Reference proteome</keyword>
<reference evidence="3 4" key="1">
    <citation type="submission" date="2023-05" db="EMBL/GenBank/DDBJ databases">
        <authorList>
            <person name="Guo Y."/>
        </authorList>
    </citation>
    <scope>NUCLEOTIDE SEQUENCE [LARGE SCALE GENOMIC DNA]</scope>
    <source>
        <strain evidence="3 4">GR2756</strain>
    </source>
</reference>
<accession>A0ABU3Q9S0</accession>
<dbReference type="InterPro" id="IPR032623">
    <property type="entry name" value="FecR_N"/>
</dbReference>
<dbReference type="Pfam" id="PF04773">
    <property type="entry name" value="FecR"/>
    <property type="match status" value="1"/>
</dbReference>
<dbReference type="InterPro" id="IPR006860">
    <property type="entry name" value="FecR"/>
</dbReference>
<dbReference type="PIRSF" id="PIRSF018266">
    <property type="entry name" value="FecR"/>
    <property type="match status" value="1"/>
</dbReference>
<dbReference type="InterPro" id="IPR012373">
    <property type="entry name" value="Ferrdict_sens_TM"/>
</dbReference>
<dbReference type="PANTHER" id="PTHR30273">
    <property type="entry name" value="PERIPLASMIC SIGNAL SENSOR AND SIGMA FACTOR ACTIVATOR FECR-RELATED"/>
    <property type="match status" value="1"/>
</dbReference>
<evidence type="ECO:0000259" key="2">
    <source>
        <dbReference type="Pfam" id="PF16220"/>
    </source>
</evidence>
<comment type="caution">
    <text evidence="3">The sequence shown here is derived from an EMBL/GenBank/DDBJ whole genome shotgun (WGS) entry which is preliminary data.</text>
</comment>
<gene>
    <name evidence="3" type="ORF">RQX22_14265</name>
</gene>
<sequence>MSGPAHRATDLAALWILRQEEPDWTAEQQAELDAWLDESLLHRAAYLRLREGWRRADAVARDEAPETPDEIQQAAPRRWQPWAMAASIALIFGISGTTWWRAPAPVAPVNFATPIGGHQTIGLADGSRVELNTATAVRAAIDGDMRTVWLDRGEAYFEVAHRNGVPFVVHAGVRKITVLGTKFSVRREGDKVSVAVTEGRVRVEDLSPAKASRAAVITAGDLAIARGGSTLVALGAKEKVEDALAWREGMLTFTSTTLGDAVAEFSRYSSRPILIPDAAVAAIRIDGAFEADNVDAFLRLLSDAYGLRVEQDAKHVRISA</sequence>
<protein>
    <submittedName>
        <fullName evidence="3">FecR domain-containing protein</fullName>
    </submittedName>
</protein>
<dbReference type="Gene3D" id="2.60.120.1440">
    <property type="match status" value="1"/>
</dbReference>
<feature type="domain" description="FecR protein" evidence="1">
    <location>
        <begin position="112"/>
        <end position="202"/>
    </location>
</feature>
<feature type="domain" description="FecR N-terminal" evidence="2">
    <location>
        <begin position="12"/>
        <end position="49"/>
    </location>
</feature>
<evidence type="ECO:0000259" key="1">
    <source>
        <dbReference type="Pfam" id="PF04773"/>
    </source>
</evidence>
<dbReference type="RefSeq" id="WP_315727220.1">
    <property type="nucleotide sequence ID" value="NZ_JAVUPU010000007.1"/>
</dbReference>
<organism evidence="3 4">
    <name type="scientific">Sphingosinicella rhizophila</name>
    <dbReference type="NCBI Taxonomy" id="3050082"/>
    <lineage>
        <taxon>Bacteria</taxon>
        <taxon>Pseudomonadati</taxon>
        <taxon>Pseudomonadota</taxon>
        <taxon>Alphaproteobacteria</taxon>
        <taxon>Sphingomonadales</taxon>
        <taxon>Sphingosinicellaceae</taxon>
        <taxon>Sphingosinicella</taxon>
    </lineage>
</organism>
<evidence type="ECO:0000313" key="3">
    <source>
        <dbReference type="EMBL" id="MDT9600121.1"/>
    </source>
</evidence>